<gene>
    <name evidence="2" type="ORF">AKJ09_10247</name>
</gene>
<keyword evidence="3" id="KW-1185">Reference proteome</keyword>
<dbReference type="EMBL" id="CP012333">
    <property type="protein sequence ID" value="AKV03584.1"/>
    <property type="molecule type" value="Genomic_DNA"/>
</dbReference>
<proteinExistence type="predicted"/>
<sequence>MGAVVRNPTKPVRVDFASHALLFWPNPGACVLNLRAQCSYSPGDGSGEHFRQVGFSSARPIVMDGPGDSNVKASKDQDARKSPHGERRVLRRAQARRAEGDPPRAAGGRLETRGFEGGQWPPQDRLEGGQRPPTWNDNSGLLR</sequence>
<evidence type="ECO:0000256" key="1">
    <source>
        <dbReference type="SAM" id="MobiDB-lite"/>
    </source>
</evidence>
<organism evidence="2 3">
    <name type="scientific">Labilithrix luteola</name>
    <dbReference type="NCBI Taxonomy" id="1391654"/>
    <lineage>
        <taxon>Bacteria</taxon>
        <taxon>Pseudomonadati</taxon>
        <taxon>Myxococcota</taxon>
        <taxon>Polyangia</taxon>
        <taxon>Polyangiales</taxon>
        <taxon>Labilitrichaceae</taxon>
        <taxon>Labilithrix</taxon>
    </lineage>
</organism>
<reference evidence="2 3" key="1">
    <citation type="submission" date="2015-08" db="EMBL/GenBank/DDBJ databases">
        <authorList>
            <person name="Babu N.S."/>
            <person name="Beckwith C.J."/>
            <person name="Beseler K.G."/>
            <person name="Brison A."/>
            <person name="Carone J.V."/>
            <person name="Caskin T.P."/>
            <person name="Diamond M."/>
            <person name="Durham M.E."/>
            <person name="Foxe J.M."/>
            <person name="Go M."/>
            <person name="Henderson B.A."/>
            <person name="Jones I.B."/>
            <person name="McGettigan J.A."/>
            <person name="Micheletti S.J."/>
            <person name="Nasrallah M.E."/>
            <person name="Ortiz D."/>
            <person name="Piller C.R."/>
            <person name="Privatt S.R."/>
            <person name="Schneider S.L."/>
            <person name="Sharp S."/>
            <person name="Smith T.C."/>
            <person name="Stanton J.D."/>
            <person name="Ullery H.E."/>
            <person name="Wilson R.J."/>
            <person name="Serrano M.G."/>
            <person name="Buck G."/>
            <person name="Lee V."/>
            <person name="Wang Y."/>
            <person name="Carvalho R."/>
            <person name="Voegtly L."/>
            <person name="Shi R."/>
            <person name="Duckworth R."/>
            <person name="Johnson A."/>
            <person name="Loviza R."/>
            <person name="Walstead R."/>
            <person name="Shah Z."/>
            <person name="Kiflezghi M."/>
            <person name="Wade K."/>
            <person name="Ball S.L."/>
            <person name="Bradley K.W."/>
            <person name="Asai D.J."/>
            <person name="Bowman C.A."/>
            <person name="Russell D.A."/>
            <person name="Pope W.H."/>
            <person name="Jacobs-Sera D."/>
            <person name="Hendrix R.W."/>
            <person name="Hatfull G.F."/>
        </authorList>
    </citation>
    <scope>NUCLEOTIDE SEQUENCE [LARGE SCALE GENOMIC DNA]</scope>
    <source>
        <strain evidence="2 3">DSM 27648</strain>
    </source>
</reference>
<evidence type="ECO:0000313" key="3">
    <source>
        <dbReference type="Proteomes" id="UP000064967"/>
    </source>
</evidence>
<feature type="compositionally biased region" description="Basic and acidic residues" evidence="1">
    <location>
        <begin position="73"/>
        <end position="88"/>
    </location>
</feature>
<accession>A0A0K1QCV5</accession>
<feature type="compositionally biased region" description="Polar residues" evidence="1">
    <location>
        <begin position="133"/>
        <end position="143"/>
    </location>
</feature>
<dbReference type="KEGG" id="llu:AKJ09_10247"/>
<protein>
    <submittedName>
        <fullName evidence="2">Uncharacterized protein</fullName>
    </submittedName>
</protein>
<feature type="region of interest" description="Disordered" evidence="1">
    <location>
        <begin position="56"/>
        <end position="143"/>
    </location>
</feature>
<dbReference type="Proteomes" id="UP000064967">
    <property type="component" value="Chromosome"/>
</dbReference>
<dbReference type="AlphaFoldDB" id="A0A0K1QCV5"/>
<name>A0A0K1QCV5_9BACT</name>
<evidence type="ECO:0000313" key="2">
    <source>
        <dbReference type="EMBL" id="AKV03584.1"/>
    </source>
</evidence>